<dbReference type="EMBL" id="PYMK01000004">
    <property type="protein sequence ID" value="PSU30384.1"/>
    <property type="molecule type" value="Genomic_DNA"/>
</dbReference>
<reference evidence="1 2" key="1">
    <citation type="submission" date="2018-03" db="EMBL/GenBank/DDBJ databases">
        <title>Whole genome sequencing of Histamine producing bacteria.</title>
        <authorList>
            <person name="Butler K."/>
        </authorList>
    </citation>
    <scope>NUCLEOTIDE SEQUENCE [LARGE SCALE GENOMIC DNA]</scope>
    <source>
        <strain evidence="1 2">BS2</strain>
    </source>
</reference>
<protein>
    <submittedName>
        <fullName evidence="1">Uncharacterized protein</fullName>
    </submittedName>
</protein>
<dbReference type="OrthoDB" id="5829551at2"/>
<organism evidence="1 2">
    <name type="scientific">Photobacterium aquimaris</name>
    <dbReference type="NCBI Taxonomy" id="512643"/>
    <lineage>
        <taxon>Bacteria</taxon>
        <taxon>Pseudomonadati</taxon>
        <taxon>Pseudomonadota</taxon>
        <taxon>Gammaproteobacteria</taxon>
        <taxon>Vibrionales</taxon>
        <taxon>Vibrionaceae</taxon>
        <taxon>Photobacterium</taxon>
    </lineage>
</organism>
<gene>
    <name evidence="1" type="ORF">CTM88_05080</name>
</gene>
<proteinExistence type="predicted"/>
<name>A0A2T3IPX7_9GAMM</name>
<accession>A0A2T3IPX7</accession>
<comment type="caution">
    <text evidence="1">The sequence shown here is derived from an EMBL/GenBank/DDBJ whole genome shotgun (WGS) entry which is preliminary data.</text>
</comment>
<dbReference type="Proteomes" id="UP000240254">
    <property type="component" value="Unassembled WGS sequence"/>
</dbReference>
<sequence length="105" mass="12799">MRILLASVIFVLLVKIEYMDRELESLVVDRNNVININQSNIEKFKFLKEHTKENTNLFLQREQRRVKQHEDYVETTESLNNILYEKEKYHSDWPDAVIDWLQQPY</sequence>
<evidence type="ECO:0000313" key="2">
    <source>
        <dbReference type="Proteomes" id="UP000240254"/>
    </source>
</evidence>
<dbReference type="RefSeq" id="WP_065177036.1">
    <property type="nucleotide sequence ID" value="NZ_LZFA01000043.1"/>
</dbReference>
<dbReference type="AlphaFoldDB" id="A0A2T3IPX7"/>
<evidence type="ECO:0000313" key="1">
    <source>
        <dbReference type="EMBL" id="PSU30384.1"/>
    </source>
</evidence>